<organism evidence="1 2">
    <name type="scientific">Dentiscutata heterogama</name>
    <dbReference type="NCBI Taxonomy" id="1316150"/>
    <lineage>
        <taxon>Eukaryota</taxon>
        <taxon>Fungi</taxon>
        <taxon>Fungi incertae sedis</taxon>
        <taxon>Mucoromycota</taxon>
        <taxon>Glomeromycotina</taxon>
        <taxon>Glomeromycetes</taxon>
        <taxon>Diversisporales</taxon>
        <taxon>Gigasporaceae</taxon>
        <taxon>Dentiscutata</taxon>
    </lineage>
</organism>
<keyword evidence="2" id="KW-1185">Reference proteome</keyword>
<reference evidence="1" key="1">
    <citation type="submission" date="2021-06" db="EMBL/GenBank/DDBJ databases">
        <authorList>
            <person name="Kallberg Y."/>
            <person name="Tangrot J."/>
            <person name="Rosling A."/>
        </authorList>
    </citation>
    <scope>NUCLEOTIDE SEQUENCE</scope>
    <source>
        <strain evidence="1">IL203A</strain>
    </source>
</reference>
<feature type="non-terminal residue" evidence="1">
    <location>
        <position position="1"/>
    </location>
</feature>
<protein>
    <submittedName>
        <fullName evidence="1">3827_t:CDS:1</fullName>
    </submittedName>
</protein>
<comment type="caution">
    <text evidence="1">The sequence shown here is derived from an EMBL/GenBank/DDBJ whole genome shotgun (WGS) entry which is preliminary data.</text>
</comment>
<name>A0ACA9N373_9GLOM</name>
<accession>A0ACA9N373</accession>
<dbReference type="Proteomes" id="UP000789702">
    <property type="component" value="Unassembled WGS sequence"/>
</dbReference>
<proteinExistence type="predicted"/>
<evidence type="ECO:0000313" key="1">
    <source>
        <dbReference type="EMBL" id="CAG8625488.1"/>
    </source>
</evidence>
<sequence>DLNSTVTYLCTFDQGGKDFCKDDLKSQQLISLLQGFVEDISEQSDSGESSQIDDDNNKDSMIPKLKNPKKHRGRGRPLGTKRLKSSHKSQRVKIKRQHRCRKCGNTGHYQKNCKVN</sequence>
<gene>
    <name evidence="1" type="ORF">DHETER_LOCUS8189</name>
</gene>
<evidence type="ECO:0000313" key="2">
    <source>
        <dbReference type="Proteomes" id="UP000789702"/>
    </source>
</evidence>
<dbReference type="EMBL" id="CAJVPU010012666">
    <property type="protein sequence ID" value="CAG8625488.1"/>
    <property type="molecule type" value="Genomic_DNA"/>
</dbReference>